<dbReference type="InterPro" id="IPR007110">
    <property type="entry name" value="Ig-like_dom"/>
</dbReference>
<keyword evidence="6" id="KW-1133">Transmembrane helix</keyword>
<dbReference type="InterPro" id="IPR013098">
    <property type="entry name" value="Ig_I-set"/>
</dbReference>
<keyword evidence="2" id="KW-1015">Disulfide bond</keyword>
<feature type="region of interest" description="Disordered" evidence="5">
    <location>
        <begin position="912"/>
        <end position="1024"/>
    </location>
</feature>
<evidence type="ECO:0000313" key="9">
    <source>
        <dbReference type="Ensembl" id="ENSATEP00000012060.1"/>
    </source>
</evidence>
<keyword evidence="6" id="KW-0812">Transmembrane</keyword>
<dbReference type="GeneTree" id="ENSGT01130000278319"/>
<dbReference type="SMART" id="SM00408">
    <property type="entry name" value="IGc2"/>
    <property type="match status" value="2"/>
</dbReference>
<feature type="chain" id="PRO_5018756861" description="Ig-like domain-containing protein" evidence="7">
    <location>
        <begin position="23"/>
        <end position="1024"/>
    </location>
</feature>
<feature type="region of interest" description="Disordered" evidence="5">
    <location>
        <begin position="532"/>
        <end position="553"/>
    </location>
</feature>
<dbReference type="PROSITE" id="PS50835">
    <property type="entry name" value="IG_LIKE"/>
    <property type="match status" value="2"/>
</dbReference>
<dbReference type="RefSeq" id="XP_026228379.1">
    <property type="nucleotide sequence ID" value="XM_026372594.1"/>
</dbReference>
<feature type="transmembrane region" description="Helical" evidence="6">
    <location>
        <begin position="324"/>
        <end position="349"/>
    </location>
</feature>
<dbReference type="SUPFAM" id="SSF48726">
    <property type="entry name" value="Immunoglobulin"/>
    <property type="match status" value="3"/>
</dbReference>
<dbReference type="InterPro" id="IPR003599">
    <property type="entry name" value="Ig_sub"/>
</dbReference>
<feature type="compositionally biased region" description="Low complexity" evidence="5">
    <location>
        <begin position="660"/>
        <end position="682"/>
    </location>
</feature>
<dbReference type="InterPro" id="IPR052598">
    <property type="entry name" value="IgSF_CEA-related"/>
</dbReference>
<dbReference type="PANTHER" id="PTHR44337:SF22">
    <property type="entry name" value="HEPACAM FAMILY MEMBER 2-LIKE"/>
    <property type="match status" value="1"/>
</dbReference>
<dbReference type="SMART" id="SM00409">
    <property type="entry name" value="IG"/>
    <property type="match status" value="3"/>
</dbReference>
<dbReference type="Pfam" id="PF07679">
    <property type="entry name" value="I-set"/>
    <property type="match status" value="1"/>
</dbReference>
<proteinExistence type="predicted"/>
<keyword evidence="4" id="KW-0393">Immunoglobulin domain</keyword>
<dbReference type="InterPro" id="IPR003598">
    <property type="entry name" value="Ig_sub2"/>
</dbReference>
<evidence type="ECO:0000256" key="4">
    <source>
        <dbReference type="ARBA" id="ARBA00023319"/>
    </source>
</evidence>
<dbReference type="OMA" id="HVSPQRH"/>
<name>A0A3Q1HW44_ANATE</name>
<feature type="compositionally biased region" description="Basic and acidic residues" evidence="5">
    <location>
        <begin position="614"/>
        <end position="629"/>
    </location>
</feature>
<keyword evidence="10" id="KW-1185">Reference proteome</keyword>
<feature type="domain" description="Ig-like" evidence="8">
    <location>
        <begin position="131"/>
        <end position="217"/>
    </location>
</feature>
<accession>A0A3Q1HW44</accession>
<dbReference type="STRING" id="64144.ENSATEP00000012060"/>
<evidence type="ECO:0000256" key="2">
    <source>
        <dbReference type="ARBA" id="ARBA00023157"/>
    </source>
</evidence>
<feature type="compositionally biased region" description="Basic residues" evidence="5">
    <location>
        <begin position="984"/>
        <end position="1024"/>
    </location>
</feature>
<dbReference type="Ensembl" id="ENSATET00000012256.3">
    <property type="protein sequence ID" value="ENSATEP00000012060.1"/>
    <property type="gene ID" value="ENSATEG00000008430.3"/>
</dbReference>
<dbReference type="Pfam" id="PF13927">
    <property type="entry name" value="Ig_3"/>
    <property type="match status" value="1"/>
</dbReference>
<dbReference type="InterPro" id="IPR036179">
    <property type="entry name" value="Ig-like_dom_sf"/>
</dbReference>
<dbReference type="GeneID" id="113170487"/>
<feature type="compositionally biased region" description="Basic and acidic residues" evidence="5">
    <location>
        <begin position="748"/>
        <end position="757"/>
    </location>
</feature>
<protein>
    <recommendedName>
        <fullName evidence="8">Ig-like domain-containing protein</fullName>
    </recommendedName>
</protein>
<evidence type="ECO:0000256" key="1">
    <source>
        <dbReference type="ARBA" id="ARBA00022729"/>
    </source>
</evidence>
<feature type="compositionally biased region" description="Polar residues" evidence="5">
    <location>
        <begin position="594"/>
        <end position="613"/>
    </location>
</feature>
<evidence type="ECO:0000256" key="3">
    <source>
        <dbReference type="ARBA" id="ARBA00023180"/>
    </source>
</evidence>
<sequence>MRRPLLLISLSLAVLLPANVLAQNPVAIQFQTDPVFVQTGTDTLFTVLTVPQVLSMTWQYQGGVTLGLWAGGAAVVNPVPQFLGRVTITATQLRIGSAQLQDAGNYTVSVIPIASTGQTSNSRSIRLSVFDAVAGVTLVAPSVAIEGANVSLSCAWTAGTGITVQWGKNGAAITTSSRITISGGSLVINPAQRGDAGTYTCTVSNPVSANTASLTLTVYYGPDTPVLTKQSPKACVGGGDVLVGQTVSITCTSTSLPPALYSWQYNGQPVTSSQSTSGVLTLQTFSTNQSGQYTCTATNSITGNTSTQGTALAIVGICLSVGEVVGIVIGSLLLIVIIVLLIVLIVFFAQKRRAPQRQRDTVVVQKTNPQTTPPDPQANGARELGQGPTPPLYHRNRNTHTLQPDRLYTFPLESRSNLQTLPQNGLHNSDTHQDNGRTHTNGLLHNAIQNTNSYPHNGIDNPAFMHTDAHNANTLSNTQQQNPNILIQTGTTQGGARPPSVHVNLNTLPQTAQQNNNAQMPTIHVNLTSYPANGQQSQLDNSFPVTNTANNHTPQTQLNLINTQQSNPREQSGQSYPRDPGYQHQPGLIPTGYTHYNSNNTSQRNANTQTYQQETHRSRSDRTSGRHDTTPSSTLRQMSWDLLRGTPAYPTGSIQRRQSSPEATSDSTDSSTTNSSTTDYTTHPPLREARMPNRSQPRPQSQTTSRSRAPTRQDAPSVDRRTRSRSADLLNSNTRSVTQLVATNHTQRNHDRQRESAQQDIRGLLGRQTAPRQEATHSNNPQALPLMSQQASVGRSAVSQGLATQQGLTSPKSTDTRALADPNHLPQAHMAQHHRTAQIQTPPQGLGTWTQPVIHDAIQPRQRGTAPIPQPSAQPNPSNLTQASLQAHTERVQTFQNRRQQTQAALLHPGPQARAPVAGVQGPPTPPPAIPLAEFQTLPRERTQHKSPTRGPQPSRPPANIQVAQRHLQQQHHVQHHPAMMAAAHHHHPAKGHMHISTHRHAHAHNHAHSNHPRQQQAHRGRPR</sequence>
<dbReference type="Gene3D" id="2.60.40.10">
    <property type="entry name" value="Immunoglobulins"/>
    <property type="match status" value="3"/>
</dbReference>
<evidence type="ECO:0000313" key="10">
    <source>
        <dbReference type="Proteomes" id="UP000265040"/>
    </source>
</evidence>
<evidence type="ECO:0000256" key="7">
    <source>
        <dbReference type="SAM" id="SignalP"/>
    </source>
</evidence>
<dbReference type="PANTHER" id="PTHR44337">
    <property type="entry name" value="CARCINOEMBRYONIC ANTIGEN-RELATED CELL ADHESION MOLECULE 8"/>
    <property type="match status" value="1"/>
</dbReference>
<feature type="compositionally biased region" description="Polar residues" evidence="5">
    <location>
        <begin position="693"/>
        <end position="710"/>
    </location>
</feature>
<evidence type="ECO:0000259" key="8">
    <source>
        <dbReference type="PROSITE" id="PS50835"/>
    </source>
</evidence>
<feature type="domain" description="Ig-like" evidence="8">
    <location>
        <begin position="225"/>
        <end position="313"/>
    </location>
</feature>
<organism evidence="9 10">
    <name type="scientific">Anabas testudineus</name>
    <name type="common">Climbing perch</name>
    <name type="synonym">Anthias testudineus</name>
    <dbReference type="NCBI Taxonomy" id="64144"/>
    <lineage>
        <taxon>Eukaryota</taxon>
        <taxon>Metazoa</taxon>
        <taxon>Chordata</taxon>
        <taxon>Craniata</taxon>
        <taxon>Vertebrata</taxon>
        <taxon>Euteleostomi</taxon>
        <taxon>Actinopterygii</taxon>
        <taxon>Neopterygii</taxon>
        <taxon>Teleostei</taxon>
        <taxon>Neoteleostei</taxon>
        <taxon>Acanthomorphata</taxon>
        <taxon>Anabantaria</taxon>
        <taxon>Anabantiformes</taxon>
        <taxon>Anabantoidei</taxon>
        <taxon>Anabantidae</taxon>
        <taxon>Anabas</taxon>
    </lineage>
</organism>
<evidence type="ECO:0000256" key="5">
    <source>
        <dbReference type="SAM" id="MobiDB-lite"/>
    </source>
</evidence>
<feature type="region of interest" description="Disordered" evidence="5">
    <location>
        <begin position="357"/>
        <end position="403"/>
    </location>
</feature>
<dbReference type="InterPro" id="IPR013783">
    <property type="entry name" value="Ig-like_fold"/>
</dbReference>
<keyword evidence="6" id="KW-0472">Membrane</keyword>
<reference evidence="9" key="1">
    <citation type="submission" date="2021-04" db="EMBL/GenBank/DDBJ databases">
        <authorList>
            <consortium name="Wellcome Sanger Institute Data Sharing"/>
        </authorList>
    </citation>
    <scope>NUCLEOTIDE SEQUENCE [LARGE SCALE GENOMIC DNA]</scope>
</reference>
<feature type="compositionally biased region" description="Polar residues" evidence="5">
    <location>
        <begin position="419"/>
        <end position="428"/>
    </location>
</feature>
<dbReference type="CDD" id="cd00096">
    <property type="entry name" value="Ig"/>
    <property type="match status" value="1"/>
</dbReference>
<feature type="compositionally biased region" description="Polar residues" evidence="5">
    <location>
        <begin position="776"/>
        <end position="813"/>
    </location>
</feature>
<reference evidence="9" key="2">
    <citation type="submission" date="2025-08" db="UniProtKB">
        <authorList>
            <consortium name="Ensembl"/>
        </authorList>
    </citation>
    <scope>IDENTIFICATION</scope>
</reference>
<feature type="compositionally biased region" description="Polar residues" evidence="5">
    <location>
        <begin position="565"/>
        <end position="575"/>
    </location>
</feature>
<dbReference type="InParanoid" id="A0A3Q1HW44"/>
<evidence type="ECO:0000256" key="6">
    <source>
        <dbReference type="SAM" id="Phobius"/>
    </source>
</evidence>
<feature type="region of interest" description="Disordered" evidence="5">
    <location>
        <begin position="565"/>
        <end position="849"/>
    </location>
</feature>
<keyword evidence="1 7" id="KW-0732">Signal</keyword>
<dbReference type="Proteomes" id="UP000265040">
    <property type="component" value="Chromosome 16"/>
</dbReference>
<feature type="compositionally biased region" description="Polar residues" evidence="5">
    <location>
        <begin position="837"/>
        <end position="849"/>
    </location>
</feature>
<feature type="compositionally biased region" description="Polar residues" evidence="5">
    <location>
        <begin position="729"/>
        <end position="746"/>
    </location>
</feature>
<reference evidence="9" key="3">
    <citation type="submission" date="2025-09" db="UniProtKB">
        <authorList>
            <consortium name="Ensembl"/>
        </authorList>
    </citation>
    <scope>IDENTIFICATION</scope>
</reference>
<keyword evidence="3" id="KW-0325">Glycoprotein</keyword>
<dbReference type="OrthoDB" id="5969816at2759"/>
<feature type="signal peptide" evidence="7">
    <location>
        <begin position="1"/>
        <end position="22"/>
    </location>
</feature>
<feature type="region of interest" description="Disordered" evidence="5">
    <location>
        <begin position="419"/>
        <end position="439"/>
    </location>
</feature>
<dbReference type="AlphaFoldDB" id="A0A3Q1HW44"/>